<organism evidence="7">
    <name type="scientific">hydrothermal vent metagenome</name>
    <dbReference type="NCBI Taxonomy" id="652676"/>
    <lineage>
        <taxon>unclassified sequences</taxon>
        <taxon>metagenomes</taxon>
        <taxon>ecological metagenomes</taxon>
    </lineage>
</organism>
<feature type="transmembrane region" description="Helical" evidence="5">
    <location>
        <begin position="52"/>
        <end position="70"/>
    </location>
</feature>
<dbReference type="AlphaFoldDB" id="A0A3B0Z5R9"/>
<feature type="transmembrane region" description="Helical" evidence="5">
    <location>
        <begin position="132"/>
        <end position="152"/>
    </location>
</feature>
<dbReference type="InterPro" id="IPR007016">
    <property type="entry name" value="O-antigen_ligase-rel_domated"/>
</dbReference>
<evidence type="ECO:0000256" key="5">
    <source>
        <dbReference type="SAM" id="Phobius"/>
    </source>
</evidence>
<feature type="transmembrane region" description="Helical" evidence="5">
    <location>
        <begin position="240"/>
        <end position="256"/>
    </location>
</feature>
<feature type="transmembrane region" description="Helical" evidence="5">
    <location>
        <begin position="82"/>
        <end position="100"/>
    </location>
</feature>
<protein>
    <recommendedName>
        <fullName evidence="6">O-antigen ligase-related domain-containing protein</fullName>
    </recommendedName>
</protein>
<dbReference type="EMBL" id="UOFN01000054">
    <property type="protein sequence ID" value="VAW76056.1"/>
    <property type="molecule type" value="Genomic_DNA"/>
</dbReference>
<gene>
    <name evidence="7" type="ORF">MNBD_GAMMA15-2111</name>
</gene>
<dbReference type="PANTHER" id="PTHR37422">
    <property type="entry name" value="TEICHURONIC ACID BIOSYNTHESIS PROTEIN TUAE"/>
    <property type="match status" value="1"/>
</dbReference>
<evidence type="ECO:0000256" key="2">
    <source>
        <dbReference type="ARBA" id="ARBA00022692"/>
    </source>
</evidence>
<feature type="transmembrane region" description="Helical" evidence="5">
    <location>
        <begin position="375"/>
        <end position="392"/>
    </location>
</feature>
<keyword evidence="4 5" id="KW-0472">Membrane</keyword>
<sequence>MDNLALIGMLLAPFLIAALIYREEMILYFLILDSWIILRISQMVFFHPALSLNRLLTVFAFLVVVTKFWIKGKSIVPRSGLNILGVLVVVFLIYLAYSYYSYTGKIEFNLVNNIVFFYLCVLLLQDDYLRKFNIIAMIVVIIVAILSISSLFNIVSLGDVGQRSIAGNRNHTAFYILEGVTLMFALGYTRVNSRFIRIIINIVIACGLVAIVLSLGRTITTIALASMLFYIYKGYIKKKTALVACVLVIFVALFQFDKVVSFKDKLFRVPDGGNNSVLSLDEKDLGAFTSGRSGAYEIAWDLYLDNPITGIGYDRWAGNVTKGQHGSSLHSRWLQILVETGPFGAILYLALYLFSIIYLYRISRRPGYAASREKHIARAILVGLSGFFLMGITDNHGYTDRIFYLFLAMTAVMYSNNRKGYKTDVEGGGDDSPALPGK</sequence>
<comment type="subcellular location">
    <subcellularLocation>
        <location evidence="1">Membrane</location>
        <topology evidence="1">Multi-pass membrane protein</topology>
    </subcellularLocation>
</comment>
<evidence type="ECO:0000259" key="6">
    <source>
        <dbReference type="Pfam" id="PF04932"/>
    </source>
</evidence>
<feature type="transmembrane region" description="Helical" evidence="5">
    <location>
        <begin position="398"/>
        <end position="415"/>
    </location>
</feature>
<feature type="transmembrane region" description="Helical" evidence="5">
    <location>
        <begin position="106"/>
        <end position="125"/>
    </location>
</feature>
<proteinExistence type="predicted"/>
<feature type="transmembrane region" description="Helical" evidence="5">
    <location>
        <begin position="172"/>
        <end position="188"/>
    </location>
</feature>
<evidence type="ECO:0000313" key="7">
    <source>
        <dbReference type="EMBL" id="VAW76056.1"/>
    </source>
</evidence>
<dbReference type="PANTHER" id="PTHR37422:SF13">
    <property type="entry name" value="LIPOPOLYSACCHARIDE BIOSYNTHESIS PROTEIN PA4999-RELATED"/>
    <property type="match status" value="1"/>
</dbReference>
<feature type="domain" description="O-antigen ligase-related" evidence="6">
    <location>
        <begin position="203"/>
        <end position="349"/>
    </location>
</feature>
<accession>A0A3B0Z5R9</accession>
<feature type="transmembrane region" description="Helical" evidence="5">
    <location>
        <begin position="195"/>
        <end position="213"/>
    </location>
</feature>
<dbReference type="GO" id="GO:0016020">
    <property type="term" value="C:membrane"/>
    <property type="evidence" value="ECO:0007669"/>
    <property type="project" value="UniProtKB-SubCell"/>
</dbReference>
<name>A0A3B0Z5R9_9ZZZZ</name>
<reference evidence="7" key="1">
    <citation type="submission" date="2018-06" db="EMBL/GenBank/DDBJ databases">
        <authorList>
            <person name="Zhirakovskaya E."/>
        </authorList>
    </citation>
    <scope>NUCLEOTIDE SEQUENCE</scope>
</reference>
<dbReference type="Pfam" id="PF04932">
    <property type="entry name" value="Wzy_C"/>
    <property type="match status" value="1"/>
</dbReference>
<dbReference type="InterPro" id="IPR051533">
    <property type="entry name" value="WaaL-like"/>
</dbReference>
<evidence type="ECO:0000256" key="3">
    <source>
        <dbReference type="ARBA" id="ARBA00022989"/>
    </source>
</evidence>
<keyword evidence="3 5" id="KW-1133">Transmembrane helix</keyword>
<evidence type="ECO:0000256" key="1">
    <source>
        <dbReference type="ARBA" id="ARBA00004141"/>
    </source>
</evidence>
<evidence type="ECO:0000256" key="4">
    <source>
        <dbReference type="ARBA" id="ARBA00023136"/>
    </source>
</evidence>
<feature type="transmembrane region" description="Helical" evidence="5">
    <location>
        <begin position="6"/>
        <end position="21"/>
    </location>
</feature>
<feature type="transmembrane region" description="Helical" evidence="5">
    <location>
        <begin position="343"/>
        <end position="363"/>
    </location>
</feature>
<keyword evidence="2 5" id="KW-0812">Transmembrane</keyword>